<dbReference type="EMBL" id="FCOB02000031">
    <property type="protein sequence ID" value="SAK93757.1"/>
    <property type="molecule type" value="Genomic_DNA"/>
</dbReference>
<organism evidence="1 2">
    <name type="scientific">Caballeronia ptereochthonis</name>
    <dbReference type="NCBI Taxonomy" id="1777144"/>
    <lineage>
        <taxon>Bacteria</taxon>
        <taxon>Pseudomonadati</taxon>
        <taxon>Pseudomonadota</taxon>
        <taxon>Betaproteobacteria</taxon>
        <taxon>Burkholderiales</taxon>
        <taxon>Burkholderiaceae</taxon>
        <taxon>Caballeronia</taxon>
    </lineage>
</organism>
<name>A0A158DIX3_9BURK</name>
<dbReference type="Proteomes" id="UP000054978">
    <property type="component" value="Unassembled WGS sequence"/>
</dbReference>
<keyword evidence="2" id="KW-1185">Reference proteome</keyword>
<dbReference type="RefSeq" id="WP_087048777.1">
    <property type="nucleotide sequence ID" value="NZ_FCOB02000031.1"/>
</dbReference>
<comment type="caution">
    <text evidence="1">The sequence shown here is derived from an EMBL/GenBank/DDBJ whole genome shotgun (WGS) entry which is preliminary data.</text>
</comment>
<dbReference type="AlphaFoldDB" id="A0A158DIX3"/>
<evidence type="ECO:0000313" key="2">
    <source>
        <dbReference type="Proteomes" id="UP000054978"/>
    </source>
</evidence>
<protein>
    <submittedName>
        <fullName evidence="1">Uncharacterized protein</fullName>
    </submittedName>
</protein>
<gene>
    <name evidence="1" type="ORF">AWB83_05437</name>
</gene>
<accession>A0A158DIX3</accession>
<sequence length="82" mass="9380">MIQELTLDAPVRLDPDFLEFTGSLDGRRQVFRVDAGVFRELLQVRRIGEASMKNLFMADAEHFLLVATRKLASRGQAARRFN</sequence>
<dbReference type="OrthoDB" id="9132255at2"/>
<proteinExistence type="predicted"/>
<reference evidence="1" key="1">
    <citation type="submission" date="2016-01" db="EMBL/GenBank/DDBJ databases">
        <authorList>
            <person name="Peeters C."/>
        </authorList>
    </citation>
    <scope>NUCLEOTIDE SEQUENCE [LARGE SCALE GENOMIC DNA]</scope>
    <source>
        <strain evidence="1">LMG 29326</strain>
    </source>
</reference>
<evidence type="ECO:0000313" key="1">
    <source>
        <dbReference type="EMBL" id="SAK93757.1"/>
    </source>
</evidence>